<dbReference type="Proteomes" id="UP001344906">
    <property type="component" value="Unassembled WGS sequence"/>
</dbReference>
<gene>
    <name evidence="1" type="ORF">KDH_43780</name>
</gene>
<keyword evidence="2" id="KW-1185">Reference proteome</keyword>
<name>A0ABQ6FTD6_9CHLR</name>
<protein>
    <submittedName>
        <fullName evidence="1">Uncharacterized protein</fullName>
    </submittedName>
</protein>
<evidence type="ECO:0000313" key="2">
    <source>
        <dbReference type="Proteomes" id="UP001344906"/>
    </source>
</evidence>
<sequence>MTTVLVEAHYRPWQRHHQFVQPCLECGYPALCEIDHYFDVLEAIERATKWSNVSEQRITQLAAACVARKQAEGVYTITTTTAWCWEHFCHQAQRHLFISTPEEVFTSLQTTQGGILLYHPTRDLCNPQCYVHSTPFTKPLAGVLQDITGLEKSKVKK</sequence>
<reference evidence="1 2" key="1">
    <citation type="submission" date="2023-02" db="EMBL/GenBank/DDBJ databases">
        <title>Dictyobacter halimunensis sp. nov., a new member of the class Ktedonobacteria from forest soil in a geothermal area.</title>
        <authorList>
            <person name="Rachmania M.K."/>
            <person name="Ningsih F."/>
            <person name="Sakai Y."/>
            <person name="Yabe S."/>
            <person name="Yokota A."/>
            <person name="Sjamsuridzal W."/>
        </authorList>
    </citation>
    <scope>NUCLEOTIDE SEQUENCE [LARGE SCALE GENOMIC DNA]</scope>
    <source>
        <strain evidence="1 2">S3.2.2.5</strain>
    </source>
</reference>
<organism evidence="1 2">
    <name type="scientific">Dictyobacter halimunensis</name>
    <dbReference type="NCBI Taxonomy" id="3026934"/>
    <lineage>
        <taxon>Bacteria</taxon>
        <taxon>Bacillati</taxon>
        <taxon>Chloroflexota</taxon>
        <taxon>Ktedonobacteria</taxon>
        <taxon>Ktedonobacterales</taxon>
        <taxon>Dictyobacteraceae</taxon>
        <taxon>Dictyobacter</taxon>
    </lineage>
</organism>
<dbReference type="EMBL" id="BSRI01000002">
    <property type="protein sequence ID" value="GLV57542.1"/>
    <property type="molecule type" value="Genomic_DNA"/>
</dbReference>
<proteinExistence type="predicted"/>
<comment type="caution">
    <text evidence="1">The sequence shown here is derived from an EMBL/GenBank/DDBJ whole genome shotgun (WGS) entry which is preliminary data.</text>
</comment>
<evidence type="ECO:0000313" key="1">
    <source>
        <dbReference type="EMBL" id="GLV57542.1"/>
    </source>
</evidence>
<accession>A0ABQ6FTD6</accession>